<proteinExistence type="predicted"/>
<keyword evidence="2" id="KW-0238">DNA-binding</keyword>
<dbReference type="CDD" id="cd03138">
    <property type="entry name" value="GATase1_AraC_2"/>
    <property type="match status" value="1"/>
</dbReference>
<dbReference type="PRINTS" id="PR00032">
    <property type="entry name" value="HTHARAC"/>
</dbReference>
<evidence type="ECO:0000256" key="1">
    <source>
        <dbReference type="ARBA" id="ARBA00023015"/>
    </source>
</evidence>
<dbReference type="InterPro" id="IPR029062">
    <property type="entry name" value="Class_I_gatase-like"/>
</dbReference>
<dbReference type="InterPro" id="IPR018060">
    <property type="entry name" value="HTH_AraC"/>
</dbReference>
<keyword evidence="6" id="KW-1185">Reference proteome</keyword>
<reference evidence="5 6" key="1">
    <citation type="submission" date="2023-06" db="EMBL/GenBank/DDBJ databases">
        <title>Alteromonas sp. ASW11-36 isolated from intertidal sand.</title>
        <authorList>
            <person name="Li Y."/>
        </authorList>
    </citation>
    <scope>NUCLEOTIDE SEQUENCE [LARGE SCALE GENOMIC DNA]</scope>
    <source>
        <strain evidence="5 6">ASW11-36</strain>
    </source>
</reference>
<dbReference type="PANTHER" id="PTHR43130:SF11">
    <property type="entry name" value="TRANSCRIPTIONAL REGULATORY PROTEIN"/>
    <property type="match status" value="1"/>
</dbReference>
<dbReference type="SUPFAM" id="SSF46689">
    <property type="entry name" value="Homeodomain-like"/>
    <property type="match status" value="2"/>
</dbReference>
<dbReference type="SMART" id="SM00342">
    <property type="entry name" value="HTH_ARAC"/>
    <property type="match status" value="1"/>
</dbReference>
<keyword evidence="3" id="KW-0804">Transcription</keyword>
<dbReference type="Gene3D" id="3.40.50.880">
    <property type="match status" value="1"/>
</dbReference>
<dbReference type="InterPro" id="IPR052158">
    <property type="entry name" value="INH-QAR"/>
</dbReference>
<organism evidence="5 6">
    <name type="scientific">Alteromonas arenosi</name>
    <dbReference type="NCBI Taxonomy" id="3055817"/>
    <lineage>
        <taxon>Bacteria</taxon>
        <taxon>Pseudomonadati</taxon>
        <taxon>Pseudomonadota</taxon>
        <taxon>Gammaproteobacteria</taxon>
        <taxon>Alteromonadales</taxon>
        <taxon>Alteromonadaceae</taxon>
        <taxon>Alteromonas/Salinimonas group</taxon>
        <taxon>Alteromonas</taxon>
    </lineage>
</organism>
<dbReference type="Pfam" id="PF01965">
    <property type="entry name" value="DJ-1_PfpI"/>
    <property type="match status" value="1"/>
</dbReference>
<dbReference type="InterPro" id="IPR020449">
    <property type="entry name" value="Tscrpt_reg_AraC-type_HTH"/>
</dbReference>
<evidence type="ECO:0000256" key="3">
    <source>
        <dbReference type="ARBA" id="ARBA00023163"/>
    </source>
</evidence>
<comment type="caution">
    <text evidence="5">The sequence shown here is derived from an EMBL/GenBank/DDBJ whole genome shotgun (WGS) entry which is preliminary data.</text>
</comment>
<dbReference type="SUPFAM" id="SSF52317">
    <property type="entry name" value="Class I glutamine amidotransferase-like"/>
    <property type="match status" value="1"/>
</dbReference>
<dbReference type="PROSITE" id="PS01124">
    <property type="entry name" value="HTH_ARAC_FAMILY_2"/>
    <property type="match status" value="1"/>
</dbReference>
<dbReference type="Pfam" id="PF12833">
    <property type="entry name" value="HTH_18"/>
    <property type="match status" value="1"/>
</dbReference>
<dbReference type="Gene3D" id="1.10.10.60">
    <property type="entry name" value="Homeodomain-like"/>
    <property type="match status" value="2"/>
</dbReference>
<evidence type="ECO:0000259" key="4">
    <source>
        <dbReference type="PROSITE" id="PS01124"/>
    </source>
</evidence>
<feature type="domain" description="HTH araC/xylS-type" evidence="4">
    <location>
        <begin position="233"/>
        <end position="331"/>
    </location>
</feature>
<dbReference type="InterPro" id="IPR009057">
    <property type="entry name" value="Homeodomain-like_sf"/>
</dbReference>
<evidence type="ECO:0000313" key="5">
    <source>
        <dbReference type="EMBL" id="MDM7860748.1"/>
    </source>
</evidence>
<sequence>MEAVNQTSNSPFVVTIVGFDDALASSITGAMDMFALAGVAWQRIHQEPIQQYFTVQLASLDGTPIHCINQHVLQASVALDRVQQSDIVMIPTIGGEIGHVLEQTRGLLPHLIRLHRAGSDLASNCTGAFILANAGLLDGRKTTTHWGYAEQFLTMFPKALLQPQQLITEDERVFCAGGGMAWFDLVLKLIERYCGQRVAADTAKTHVVDFNRGQQAAYAPLQRRKFHHDQEISELQDWLEQQYRTNISIESMAVRIALTPRTMIRRFKRATGQTPQQYLQFLRVEEAKRLLGYDDMPISQIVNEIGYEDVSSFTRLFKRLTGFSPGYYRKSFQKINIV</sequence>
<accession>A0ABT7SX44</accession>
<gene>
    <name evidence="5" type="ORF">QTP81_09075</name>
</gene>
<dbReference type="PANTHER" id="PTHR43130">
    <property type="entry name" value="ARAC-FAMILY TRANSCRIPTIONAL REGULATOR"/>
    <property type="match status" value="1"/>
</dbReference>
<name>A0ABT7SX44_9ALTE</name>
<evidence type="ECO:0000256" key="2">
    <source>
        <dbReference type="ARBA" id="ARBA00023125"/>
    </source>
</evidence>
<protein>
    <submittedName>
        <fullName evidence="5">Helix-turn-helix domain-containing protein</fullName>
    </submittedName>
</protein>
<keyword evidence="1" id="KW-0805">Transcription regulation</keyword>
<dbReference type="EMBL" id="JAUCBP010000007">
    <property type="protein sequence ID" value="MDM7860748.1"/>
    <property type="molecule type" value="Genomic_DNA"/>
</dbReference>
<dbReference type="InterPro" id="IPR002818">
    <property type="entry name" value="DJ-1/PfpI"/>
</dbReference>
<dbReference type="Proteomes" id="UP001234343">
    <property type="component" value="Unassembled WGS sequence"/>
</dbReference>
<evidence type="ECO:0000313" key="6">
    <source>
        <dbReference type="Proteomes" id="UP001234343"/>
    </source>
</evidence>